<keyword evidence="5" id="KW-0009">Actin-binding</keyword>
<keyword evidence="9" id="KW-1185">Reference proteome</keyword>
<evidence type="ECO:0000259" key="7">
    <source>
        <dbReference type="PROSITE" id="PS51016"/>
    </source>
</evidence>
<sequence length="617" mass="69834">MLLEELKRDTPEFGWRFGAVCGKSGVFPSEFVQPVAAPDFLVLPPDRVEPRDRQGRVAASAAVAVAMGSAVAAHELDISTEAELYGESSDLDDLPLQSSQYNMSEFAKKYFREAQRNSDQKAKKGKELRDPVDMVKFSKSPIHESLIDFSDSGMNRVATDIFIAIMKFMGDYPLKSLTEQEVVATILKLSRDHGLIKDEAYCQVMKQVTANTSSKPESCQKGWRLLYILTAFHRCSDVMKPFLMKFLLDACSGPGVQYQGIAKACEQNLRRTFTYGGRMQYPNNMEIKAMLAGRSSKRQLFLLPGGIERHLKIKTCSVALDVIEELCFEMELHREEALEEYAVFLVTDKGQNVRPLNKREYILDITTEAETVDPSYSLWFRRVIWSLPLKLDNELYVTMHYNQVLPDFLKALLSVIPQGNVSDQHLQQIARLSALQHRAKDTIYLPTLRDVQESVPPPFYSKQGSQPWLNMVSQHMQHVQPLNPHQAQAQFLGLVSAFPMFGSSFFYIQSSSSASVQAPCILAVNLNGLHFLHKDTHEAMVRFPLKEVQSTRTQRPTSGSSYPYVDILIGDLLNQRVTQLQLEQSLELCRVIAMHMENLLSVRDKRLTLPPSEITLL</sequence>
<dbReference type="CDD" id="cd14473">
    <property type="entry name" value="FERM_B-lobe"/>
    <property type="match status" value="1"/>
</dbReference>
<dbReference type="CDD" id="cd13201">
    <property type="entry name" value="FERM_C_MyoXV"/>
    <property type="match status" value="1"/>
</dbReference>
<dbReference type="Pfam" id="PF00373">
    <property type="entry name" value="FERM_M"/>
    <property type="match status" value="1"/>
</dbReference>
<dbReference type="SUPFAM" id="SSF47031">
    <property type="entry name" value="Second domain of FERM"/>
    <property type="match status" value="1"/>
</dbReference>
<evidence type="ECO:0000256" key="4">
    <source>
        <dbReference type="ARBA" id="ARBA00022737"/>
    </source>
</evidence>
<dbReference type="InterPro" id="IPR019748">
    <property type="entry name" value="FERM_central"/>
</dbReference>
<dbReference type="SMART" id="SM00139">
    <property type="entry name" value="MyTH4"/>
    <property type="match status" value="1"/>
</dbReference>
<evidence type="ECO:0000313" key="9">
    <source>
        <dbReference type="Proteomes" id="UP001497482"/>
    </source>
</evidence>
<evidence type="ECO:0000256" key="5">
    <source>
        <dbReference type="ARBA" id="ARBA00023203"/>
    </source>
</evidence>
<keyword evidence="3" id="KW-0963">Cytoplasm</keyword>
<dbReference type="PANTHER" id="PTHR22692:SF21">
    <property type="entry name" value="MYOSIN XVA"/>
    <property type="match status" value="1"/>
</dbReference>
<dbReference type="PROSITE" id="PS50057">
    <property type="entry name" value="FERM_3"/>
    <property type="match status" value="1"/>
</dbReference>
<protein>
    <recommendedName>
        <fullName evidence="10">MyTH4 domain-containing protein</fullName>
    </recommendedName>
</protein>
<reference evidence="8 9" key="1">
    <citation type="submission" date="2024-04" db="EMBL/GenBank/DDBJ databases">
        <authorList>
            <person name="Waldvogel A.-M."/>
            <person name="Schoenle A."/>
        </authorList>
    </citation>
    <scope>NUCLEOTIDE SEQUENCE [LARGE SCALE GENOMIC DNA]</scope>
</reference>
<dbReference type="PROSITE" id="PS51016">
    <property type="entry name" value="MYTH4"/>
    <property type="match status" value="1"/>
</dbReference>
<evidence type="ECO:0000256" key="2">
    <source>
        <dbReference type="ARBA" id="ARBA00008314"/>
    </source>
</evidence>
<evidence type="ECO:0000256" key="1">
    <source>
        <dbReference type="ARBA" id="ARBA00004496"/>
    </source>
</evidence>
<feature type="domain" description="MyTH4" evidence="7">
    <location>
        <begin position="137"/>
        <end position="291"/>
    </location>
</feature>
<organism evidence="8 9">
    <name type="scientific">Knipowitschia caucasica</name>
    <name type="common">Caucasian dwarf goby</name>
    <name type="synonym">Pomatoschistus caucasicus</name>
    <dbReference type="NCBI Taxonomy" id="637954"/>
    <lineage>
        <taxon>Eukaryota</taxon>
        <taxon>Metazoa</taxon>
        <taxon>Chordata</taxon>
        <taxon>Craniata</taxon>
        <taxon>Vertebrata</taxon>
        <taxon>Euteleostomi</taxon>
        <taxon>Actinopterygii</taxon>
        <taxon>Neopterygii</taxon>
        <taxon>Teleostei</taxon>
        <taxon>Neoteleostei</taxon>
        <taxon>Acanthomorphata</taxon>
        <taxon>Gobiaria</taxon>
        <taxon>Gobiiformes</taxon>
        <taxon>Gobioidei</taxon>
        <taxon>Gobiidae</taxon>
        <taxon>Gobiinae</taxon>
        <taxon>Knipowitschia</taxon>
    </lineage>
</organism>
<dbReference type="EMBL" id="OZ035840">
    <property type="protein sequence ID" value="CAL1588876.1"/>
    <property type="molecule type" value="Genomic_DNA"/>
</dbReference>
<dbReference type="InterPro" id="IPR038185">
    <property type="entry name" value="MyTH4_dom_sf"/>
</dbReference>
<proteinExistence type="inferred from homology"/>
<dbReference type="InterPro" id="IPR051567">
    <property type="entry name" value="Unconventional_Myosin_ATPase"/>
</dbReference>
<comment type="subcellular location">
    <subcellularLocation>
        <location evidence="1">Cytoplasm</location>
    </subcellularLocation>
</comment>
<evidence type="ECO:0008006" key="10">
    <source>
        <dbReference type="Google" id="ProtNLM"/>
    </source>
</evidence>
<dbReference type="InterPro" id="IPR041795">
    <property type="entry name" value="MyoXV_FERM_C"/>
</dbReference>
<name>A0AAV2KII8_KNICA</name>
<dbReference type="Gene3D" id="3.10.20.90">
    <property type="entry name" value="Phosphatidylinositol 3-kinase Catalytic Subunit, Chain A, domain 1"/>
    <property type="match status" value="1"/>
</dbReference>
<dbReference type="GO" id="GO:0005856">
    <property type="term" value="C:cytoskeleton"/>
    <property type="evidence" value="ECO:0007669"/>
    <property type="project" value="InterPro"/>
</dbReference>
<evidence type="ECO:0000259" key="6">
    <source>
        <dbReference type="PROSITE" id="PS50057"/>
    </source>
</evidence>
<accession>A0AAV2KII8</accession>
<dbReference type="GO" id="GO:0005737">
    <property type="term" value="C:cytoplasm"/>
    <property type="evidence" value="ECO:0007669"/>
    <property type="project" value="UniProtKB-SubCell"/>
</dbReference>
<dbReference type="GO" id="GO:0003779">
    <property type="term" value="F:actin binding"/>
    <property type="evidence" value="ECO:0007669"/>
    <property type="project" value="UniProtKB-KW"/>
</dbReference>
<dbReference type="InterPro" id="IPR000299">
    <property type="entry name" value="FERM_domain"/>
</dbReference>
<dbReference type="Gene3D" id="2.30.30.40">
    <property type="entry name" value="SH3 Domains"/>
    <property type="match status" value="1"/>
</dbReference>
<comment type="similarity">
    <text evidence="2">Belongs to the TRAFAC class myosin-kinesin ATPase superfamily. Myosin family.</text>
</comment>
<dbReference type="Gene3D" id="2.30.29.30">
    <property type="entry name" value="Pleckstrin-homology domain (PH domain)/Phosphotyrosine-binding domain (PTB)"/>
    <property type="match status" value="1"/>
</dbReference>
<keyword evidence="4" id="KW-0677">Repeat</keyword>
<dbReference type="Gene3D" id="1.25.40.530">
    <property type="entry name" value="MyTH4 domain"/>
    <property type="match status" value="2"/>
</dbReference>
<gene>
    <name evidence="8" type="ORF">KC01_LOCUS18592</name>
</gene>
<evidence type="ECO:0000256" key="3">
    <source>
        <dbReference type="ARBA" id="ARBA00022490"/>
    </source>
</evidence>
<dbReference type="InterPro" id="IPR035963">
    <property type="entry name" value="FERM_2"/>
</dbReference>
<dbReference type="InterPro" id="IPR011993">
    <property type="entry name" value="PH-like_dom_sf"/>
</dbReference>
<dbReference type="AlphaFoldDB" id="A0AAV2KII8"/>
<evidence type="ECO:0000313" key="8">
    <source>
        <dbReference type="EMBL" id="CAL1588876.1"/>
    </source>
</evidence>
<feature type="domain" description="FERM" evidence="6">
    <location>
        <begin position="296"/>
        <end position="617"/>
    </location>
</feature>
<dbReference type="PANTHER" id="PTHR22692">
    <property type="entry name" value="MYOSIN VII, XV"/>
    <property type="match status" value="1"/>
</dbReference>
<dbReference type="Pfam" id="PF00784">
    <property type="entry name" value="MyTH4"/>
    <property type="match status" value="1"/>
</dbReference>
<dbReference type="Proteomes" id="UP001497482">
    <property type="component" value="Chromosome 18"/>
</dbReference>
<dbReference type="InterPro" id="IPR000857">
    <property type="entry name" value="MyTH4_dom"/>
</dbReference>